<comment type="caution">
    <text evidence="2">The sequence shown here is derived from an EMBL/GenBank/DDBJ whole genome shotgun (WGS) entry which is preliminary data.</text>
</comment>
<dbReference type="AlphaFoldDB" id="A0A560IWD4"/>
<dbReference type="InterPro" id="IPR055760">
    <property type="entry name" value="DUF7336"/>
</dbReference>
<reference evidence="2 3" key="1">
    <citation type="submission" date="2019-06" db="EMBL/GenBank/DDBJ databases">
        <title>Genomic Encyclopedia of Type Strains, Phase IV (KMG-V): Genome sequencing to study the core and pangenomes of soil and plant-associated prokaryotes.</title>
        <authorList>
            <person name="Whitman W."/>
        </authorList>
    </citation>
    <scope>NUCLEOTIDE SEQUENCE [LARGE SCALE GENOMIC DNA]</scope>
    <source>
        <strain evidence="2 3">BR 11140</strain>
    </source>
</reference>
<feature type="domain" description="DUF7336" evidence="1">
    <location>
        <begin position="2"/>
        <end position="65"/>
    </location>
</feature>
<sequence length="72" mass="8361">MNTVYLLYHCYSTEYGENQKMIGVFSDYGKCQHAIEEISDKPGFVDHIDGFNIVEIPMDKTKSDFYLTLIED</sequence>
<evidence type="ECO:0000313" key="3">
    <source>
        <dbReference type="Proteomes" id="UP000318050"/>
    </source>
</evidence>
<name>A0A560IWD4_9PROT</name>
<dbReference type="Pfam" id="PF24024">
    <property type="entry name" value="DUF7336"/>
    <property type="match status" value="1"/>
</dbReference>
<gene>
    <name evidence="2" type="ORF">FBZ92_104127</name>
</gene>
<dbReference type="EMBL" id="VITT01000004">
    <property type="protein sequence ID" value="TWB63373.1"/>
    <property type="molecule type" value="Genomic_DNA"/>
</dbReference>
<dbReference type="OrthoDB" id="1453790at2"/>
<proteinExistence type="predicted"/>
<dbReference type="Proteomes" id="UP000318050">
    <property type="component" value="Unassembled WGS sequence"/>
</dbReference>
<evidence type="ECO:0000259" key="1">
    <source>
        <dbReference type="Pfam" id="PF24024"/>
    </source>
</evidence>
<organism evidence="2 3">
    <name type="scientific">Nitrospirillum amazonense</name>
    <dbReference type="NCBI Taxonomy" id="28077"/>
    <lineage>
        <taxon>Bacteria</taxon>
        <taxon>Pseudomonadati</taxon>
        <taxon>Pseudomonadota</taxon>
        <taxon>Alphaproteobacteria</taxon>
        <taxon>Rhodospirillales</taxon>
        <taxon>Azospirillaceae</taxon>
        <taxon>Nitrospirillum</taxon>
    </lineage>
</organism>
<evidence type="ECO:0000313" key="2">
    <source>
        <dbReference type="EMBL" id="TWB63373.1"/>
    </source>
</evidence>
<accession>A0A560IWD4</accession>
<protein>
    <recommendedName>
        <fullName evidence="1">DUF7336 domain-containing protein</fullName>
    </recommendedName>
</protein>